<evidence type="ECO:0000313" key="12">
    <source>
        <dbReference type="EMBL" id="KAH9842714.1"/>
    </source>
</evidence>
<evidence type="ECO:0000256" key="5">
    <source>
        <dbReference type="ARBA" id="ARBA00022801"/>
    </source>
</evidence>
<evidence type="ECO:0000256" key="6">
    <source>
        <dbReference type="ARBA" id="ARBA00022833"/>
    </source>
</evidence>
<dbReference type="Gene3D" id="3.40.390.10">
    <property type="entry name" value="Collagenase (Catalytic Domain)"/>
    <property type="match status" value="1"/>
</dbReference>
<evidence type="ECO:0000259" key="10">
    <source>
        <dbReference type="Pfam" id="PF01431"/>
    </source>
</evidence>
<keyword evidence="3" id="KW-0645">Protease</keyword>
<dbReference type="GeneID" id="72003113"/>
<dbReference type="Proteomes" id="UP000814176">
    <property type="component" value="Unassembled WGS sequence"/>
</dbReference>
<dbReference type="InterPro" id="IPR000718">
    <property type="entry name" value="Peptidase_M13"/>
</dbReference>
<keyword evidence="9" id="KW-0472">Membrane</keyword>
<dbReference type="PANTHER" id="PTHR11733:SF167">
    <property type="entry name" value="FI17812P1-RELATED"/>
    <property type="match status" value="1"/>
</dbReference>
<keyword evidence="5" id="KW-0378">Hydrolase</keyword>
<feature type="compositionally biased region" description="Low complexity" evidence="8">
    <location>
        <begin position="96"/>
        <end position="120"/>
    </location>
</feature>
<dbReference type="PRINTS" id="PR00786">
    <property type="entry name" value="NEPRILYSIN"/>
</dbReference>
<feature type="region of interest" description="Disordered" evidence="8">
    <location>
        <begin position="14"/>
        <end position="33"/>
    </location>
</feature>
<keyword evidence="4" id="KW-0479">Metal-binding</keyword>
<evidence type="ECO:0000256" key="7">
    <source>
        <dbReference type="ARBA" id="ARBA00023049"/>
    </source>
</evidence>
<evidence type="ECO:0000256" key="8">
    <source>
        <dbReference type="SAM" id="MobiDB-lite"/>
    </source>
</evidence>
<dbReference type="InterPro" id="IPR008753">
    <property type="entry name" value="Peptidase_M13_N"/>
</dbReference>
<evidence type="ECO:0000256" key="4">
    <source>
        <dbReference type="ARBA" id="ARBA00022723"/>
    </source>
</evidence>
<dbReference type="RefSeq" id="XP_047783761.1">
    <property type="nucleotide sequence ID" value="XM_047922381.1"/>
</dbReference>
<comment type="similarity">
    <text evidence="2">Belongs to the peptidase M13 family.</text>
</comment>
<dbReference type="CDD" id="cd08662">
    <property type="entry name" value="M13"/>
    <property type="match status" value="1"/>
</dbReference>
<keyword evidence="9" id="KW-0812">Transmembrane</keyword>
<feature type="compositionally biased region" description="Acidic residues" evidence="8">
    <location>
        <begin position="382"/>
        <end position="398"/>
    </location>
</feature>
<dbReference type="GO" id="GO:0008237">
    <property type="term" value="F:metallopeptidase activity"/>
    <property type="evidence" value="ECO:0007669"/>
    <property type="project" value="UniProtKB-KW"/>
</dbReference>
<organism evidence="12 13">
    <name type="scientific">Rhodofomes roseus</name>
    <dbReference type="NCBI Taxonomy" id="34475"/>
    <lineage>
        <taxon>Eukaryota</taxon>
        <taxon>Fungi</taxon>
        <taxon>Dikarya</taxon>
        <taxon>Basidiomycota</taxon>
        <taxon>Agaricomycotina</taxon>
        <taxon>Agaricomycetes</taxon>
        <taxon>Polyporales</taxon>
        <taxon>Rhodofomes</taxon>
    </lineage>
</organism>
<keyword evidence="9" id="KW-1133">Transmembrane helix</keyword>
<protein>
    <submittedName>
        <fullName evidence="12">Metalloprotease</fullName>
    </submittedName>
</protein>
<comment type="caution">
    <text evidence="12">The sequence shown here is derived from an EMBL/GenBank/DDBJ whole genome shotgun (WGS) entry which is preliminary data.</text>
</comment>
<keyword evidence="7 12" id="KW-0482">Metalloprotease</keyword>
<evidence type="ECO:0000259" key="11">
    <source>
        <dbReference type="Pfam" id="PF05649"/>
    </source>
</evidence>
<name>A0ABQ8KUQ5_9APHY</name>
<feature type="region of interest" description="Disordered" evidence="8">
    <location>
        <begin position="380"/>
        <end position="403"/>
    </location>
</feature>
<gene>
    <name evidence="12" type="ORF">C8Q71DRAFT_734052</name>
</gene>
<feature type="compositionally biased region" description="Pro residues" evidence="8">
    <location>
        <begin position="121"/>
        <end position="130"/>
    </location>
</feature>
<feature type="domain" description="Peptidase M13 C-terminal" evidence="10">
    <location>
        <begin position="672"/>
        <end position="882"/>
    </location>
</feature>
<dbReference type="InterPro" id="IPR018497">
    <property type="entry name" value="Peptidase_M13_C"/>
</dbReference>
<keyword evidence="13" id="KW-1185">Reference proteome</keyword>
<feature type="transmembrane region" description="Helical" evidence="9">
    <location>
        <begin position="49"/>
        <end position="69"/>
    </location>
</feature>
<dbReference type="InterPro" id="IPR042089">
    <property type="entry name" value="Peptidase_M13_dom_2"/>
</dbReference>
<accession>A0ABQ8KUQ5</accession>
<dbReference type="InterPro" id="IPR024079">
    <property type="entry name" value="MetalloPept_cat_dom_sf"/>
</dbReference>
<evidence type="ECO:0000256" key="3">
    <source>
        <dbReference type="ARBA" id="ARBA00022670"/>
    </source>
</evidence>
<dbReference type="Pfam" id="PF01431">
    <property type="entry name" value="Peptidase_M13"/>
    <property type="match status" value="1"/>
</dbReference>
<evidence type="ECO:0000256" key="2">
    <source>
        <dbReference type="ARBA" id="ARBA00007357"/>
    </source>
</evidence>
<evidence type="ECO:0000256" key="9">
    <source>
        <dbReference type="SAM" id="Phobius"/>
    </source>
</evidence>
<dbReference type="PANTHER" id="PTHR11733">
    <property type="entry name" value="ZINC METALLOPROTEASE FAMILY M13 NEPRILYSIN-RELATED"/>
    <property type="match status" value="1"/>
</dbReference>
<evidence type="ECO:0000313" key="13">
    <source>
        <dbReference type="Proteomes" id="UP000814176"/>
    </source>
</evidence>
<reference evidence="12 13" key="1">
    <citation type="journal article" date="2021" name="Environ. Microbiol.">
        <title>Gene family expansions and transcriptome signatures uncover fungal adaptations to wood decay.</title>
        <authorList>
            <person name="Hage H."/>
            <person name="Miyauchi S."/>
            <person name="Viragh M."/>
            <person name="Drula E."/>
            <person name="Min B."/>
            <person name="Chaduli D."/>
            <person name="Navarro D."/>
            <person name="Favel A."/>
            <person name="Norest M."/>
            <person name="Lesage-Meessen L."/>
            <person name="Balint B."/>
            <person name="Merenyi Z."/>
            <person name="de Eugenio L."/>
            <person name="Morin E."/>
            <person name="Martinez A.T."/>
            <person name="Baldrian P."/>
            <person name="Stursova M."/>
            <person name="Martinez M.J."/>
            <person name="Novotny C."/>
            <person name="Magnuson J.K."/>
            <person name="Spatafora J.W."/>
            <person name="Maurice S."/>
            <person name="Pangilinan J."/>
            <person name="Andreopoulos W."/>
            <person name="LaButti K."/>
            <person name="Hundley H."/>
            <person name="Na H."/>
            <person name="Kuo A."/>
            <person name="Barry K."/>
            <person name="Lipzen A."/>
            <person name="Henrissat B."/>
            <person name="Riley R."/>
            <person name="Ahrendt S."/>
            <person name="Nagy L.G."/>
            <person name="Grigoriev I.V."/>
            <person name="Martin F."/>
            <person name="Rosso M.N."/>
        </authorList>
    </citation>
    <scope>NUCLEOTIDE SEQUENCE [LARGE SCALE GENOMIC DNA]</scope>
    <source>
        <strain evidence="12 13">CIRM-BRFM 1785</strain>
    </source>
</reference>
<dbReference type="Pfam" id="PF05649">
    <property type="entry name" value="Peptidase_M13_N"/>
    <property type="match status" value="1"/>
</dbReference>
<proteinExistence type="inferred from homology"/>
<dbReference type="EMBL" id="JADCUA010000002">
    <property type="protein sequence ID" value="KAH9842714.1"/>
    <property type="molecule type" value="Genomic_DNA"/>
</dbReference>
<dbReference type="PROSITE" id="PS51885">
    <property type="entry name" value="NEPRILYSIN"/>
    <property type="match status" value="1"/>
</dbReference>
<feature type="domain" description="Peptidase M13 N-terminal" evidence="11">
    <location>
        <begin position="155"/>
        <end position="611"/>
    </location>
</feature>
<sequence>MNLPDVTSFLPTETAPLLQDVDHPDADEQPPQSSFMSILQEPLTPLTKVLLVVALLFLLLSSVFIGLFAGAQHKLNTGHGGDSPVTVTSTVYGTATQTQTQTQTQTATSTSVSTSTVSVPGPVPTGPPEEPTCLSSDCIILSSSILSSLDISQDPCENFYDFANGGWLKTHPIPSDKGVYGNFEALAQQNRRVLQEILTSDAYVSPSTLTTSHDEQLMKKLRGLYASCMDEDKLDELGSEPLATVTYKIRRLLYGQTTTVDAKAARVLERKVTGLTAAIAYLHTRGIDGLFSADIEGDVGTDPNFMTLWFSQPELGLPSKEYYEEESFVDLYQEVLERLLVTLAEEEEYIGSREVSMPVSGEVVYQERLRVWPPWPWPPWGGDDDGDHDGDDDEPEPMDPEKAHKVAKDIIKFEKAIANASLDLDILFQDPIATYNPVPVDNLTAQLPQIDFPEYFAAFTPRNFPNTVILTSVTYPSSLSAILNETTAETLEGYLVTRAALALAPYLGYDTEAWKAVRSLEERLKGLKKGAVGDRAEFCTTNVEAALGFATGRYFVNETFAGDSKKKGTQIIKDIIETFKSSLGHVEWMDEESATAAAEKADAIRVKVGYPLSPDTENPASITAYYSRVYIDSEAFLENILSSNANEEYLTWQKLGKQRDPETWEMYPSTVNAYFNPPANEIVFPAGILQPPFFSRVWPGYMSYGSFGQVAAHELTHAFDSAGRLYNQQGKLEQWWTNATSEGFKERQDCIVKQYSEYTIDDGKGGKIHVNGNLTSGENIGDTGVIQAYRAWKAQYDSGLANGSEYLLPGLNFTREQLFFISFARGWARNIKTESAVARVRTDPHSPNQYRVDGTVFNIPEFATAFNCSAKAKLNPPTENRCLFW</sequence>
<evidence type="ECO:0000256" key="1">
    <source>
        <dbReference type="ARBA" id="ARBA00001947"/>
    </source>
</evidence>
<dbReference type="SUPFAM" id="SSF55486">
    <property type="entry name" value="Metalloproteases ('zincins'), catalytic domain"/>
    <property type="match status" value="2"/>
</dbReference>
<dbReference type="Gene3D" id="1.10.1380.10">
    <property type="entry name" value="Neutral endopeptidase , domain2"/>
    <property type="match status" value="1"/>
</dbReference>
<keyword evidence="6" id="KW-0862">Zinc</keyword>
<feature type="region of interest" description="Disordered" evidence="8">
    <location>
        <begin position="96"/>
        <end position="130"/>
    </location>
</feature>
<comment type="cofactor">
    <cofactor evidence="1">
        <name>Zn(2+)</name>
        <dbReference type="ChEBI" id="CHEBI:29105"/>
    </cofactor>
</comment>